<dbReference type="SUPFAM" id="SSF48498">
    <property type="entry name" value="Tetracyclin repressor-like, C-terminal domain"/>
    <property type="match status" value="1"/>
</dbReference>
<keyword evidence="2 4" id="KW-0238">DNA-binding</keyword>
<accession>A0ABW5GC32</accession>
<dbReference type="InterPro" id="IPR001647">
    <property type="entry name" value="HTH_TetR"/>
</dbReference>
<sequence length="240" mass="26596">MPEENPIIWMRPEKPARGPAPAYSRARIAEVAIEIADAEGIEAVSMRRIAAVLGTGAMTLYRYLPAKEDLYAVMIDQALGYGSLPPSGDVRADLATLAHQYRAILRKHPWLGVTAAGRPIMGPNLLRGNERDLALLDGHGLAIDDMLAVLNLIRRWVTGFVQDELADQQVAQRSGTSREDWQHRMAPYLTRLLETGEFPYLTRVIAEAEHRDTDAQFAEGLAMLLDGVESRFPALTRESP</sequence>
<dbReference type="InterPro" id="IPR009057">
    <property type="entry name" value="Homeodomain-like_sf"/>
</dbReference>
<comment type="caution">
    <text evidence="6">The sequence shown here is derived from an EMBL/GenBank/DDBJ whole genome shotgun (WGS) entry which is preliminary data.</text>
</comment>
<evidence type="ECO:0000259" key="5">
    <source>
        <dbReference type="PROSITE" id="PS50977"/>
    </source>
</evidence>
<organism evidence="6 7">
    <name type="scientific">Amycolatopsis samaneae</name>
    <dbReference type="NCBI Taxonomy" id="664691"/>
    <lineage>
        <taxon>Bacteria</taxon>
        <taxon>Bacillati</taxon>
        <taxon>Actinomycetota</taxon>
        <taxon>Actinomycetes</taxon>
        <taxon>Pseudonocardiales</taxon>
        <taxon>Pseudonocardiaceae</taxon>
        <taxon>Amycolatopsis</taxon>
    </lineage>
</organism>
<evidence type="ECO:0000313" key="7">
    <source>
        <dbReference type="Proteomes" id="UP001597419"/>
    </source>
</evidence>
<keyword evidence="1" id="KW-0805">Transcription regulation</keyword>
<keyword evidence="3" id="KW-0804">Transcription</keyword>
<evidence type="ECO:0000256" key="4">
    <source>
        <dbReference type="PROSITE-ProRule" id="PRU00335"/>
    </source>
</evidence>
<dbReference type="RefSeq" id="WP_345387988.1">
    <property type="nucleotide sequence ID" value="NZ_BAABHG010000002.1"/>
</dbReference>
<dbReference type="Proteomes" id="UP001597419">
    <property type="component" value="Unassembled WGS sequence"/>
</dbReference>
<dbReference type="PANTHER" id="PTHR30055:SF151">
    <property type="entry name" value="TRANSCRIPTIONAL REGULATORY PROTEIN"/>
    <property type="match status" value="1"/>
</dbReference>
<dbReference type="Pfam" id="PF02909">
    <property type="entry name" value="TetR_C_1"/>
    <property type="match status" value="1"/>
</dbReference>
<dbReference type="InterPro" id="IPR036271">
    <property type="entry name" value="Tet_transcr_reg_TetR-rel_C_sf"/>
</dbReference>
<evidence type="ECO:0000313" key="6">
    <source>
        <dbReference type="EMBL" id="MFD2458468.1"/>
    </source>
</evidence>
<evidence type="ECO:0000256" key="3">
    <source>
        <dbReference type="ARBA" id="ARBA00023163"/>
    </source>
</evidence>
<dbReference type="SUPFAM" id="SSF46689">
    <property type="entry name" value="Homeodomain-like"/>
    <property type="match status" value="1"/>
</dbReference>
<feature type="domain" description="HTH tetR-type" evidence="5">
    <location>
        <begin position="22"/>
        <end position="82"/>
    </location>
</feature>
<dbReference type="InterPro" id="IPR004111">
    <property type="entry name" value="Repressor_TetR_C"/>
</dbReference>
<evidence type="ECO:0000256" key="1">
    <source>
        <dbReference type="ARBA" id="ARBA00023015"/>
    </source>
</evidence>
<dbReference type="Gene3D" id="1.10.357.10">
    <property type="entry name" value="Tetracycline Repressor, domain 2"/>
    <property type="match status" value="1"/>
</dbReference>
<reference evidence="7" key="1">
    <citation type="journal article" date="2019" name="Int. J. Syst. Evol. Microbiol.">
        <title>The Global Catalogue of Microorganisms (GCM) 10K type strain sequencing project: providing services to taxonomists for standard genome sequencing and annotation.</title>
        <authorList>
            <consortium name="The Broad Institute Genomics Platform"/>
            <consortium name="The Broad Institute Genome Sequencing Center for Infectious Disease"/>
            <person name="Wu L."/>
            <person name="Ma J."/>
        </authorList>
    </citation>
    <scope>NUCLEOTIDE SEQUENCE [LARGE SCALE GENOMIC DNA]</scope>
    <source>
        <strain evidence="7">CGMCC 4.7643</strain>
    </source>
</reference>
<dbReference type="EMBL" id="JBHUKU010000004">
    <property type="protein sequence ID" value="MFD2458468.1"/>
    <property type="molecule type" value="Genomic_DNA"/>
</dbReference>
<keyword evidence="7" id="KW-1185">Reference proteome</keyword>
<proteinExistence type="predicted"/>
<dbReference type="PANTHER" id="PTHR30055">
    <property type="entry name" value="HTH-TYPE TRANSCRIPTIONAL REGULATOR RUTR"/>
    <property type="match status" value="1"/>
</dbReference>
<feature type="DNA-binding region" description="H-T-H motif" evidence="4">
    <location>
        <begin position="45"/>
        <end position="64"/>
    </location>
</feature>
<protein>
    <submittedName>
        <fullName evidence="6">TetR/AcrR family transcriptional regulator</fullName>
    </submittedName>
</protein>
<gene>
    <name evidence="6" type="ORF">ACFSYJ_07655</name>
</gene>
<name>A0ABW5GC32_9PSEU</name>
<dbReference type="PROSITE" id="PS50977">
    <property type="entry name" value="HTH_TETR_2"/>
    <property type="match status" value="1"/>
</dbReference>
<evidence type="ECO:0000256" key="2">
    <source>
        <dbReference type="ARBA" id="ARBA00023125"/>
    </source>
</evidence>
<dbReference type="InterPro" id="IPR050109">
    <property type="entry name" value="HTH-type_TetR-like_transc_reg"/>
</dbReference>
<dbReference type="Pfam" id="PF00440">
    <property type="entry name" value="TetR_N"/>
    <property type="match status" value="1"/>
</dbReference>
<dbReference type="Gene3D" id="1.10.10.60">
    <property type="entry name" value="Homeodomain-like"/>
    <property type="match status" value="1"/>
</dbReference>